<feature type="compositionally biased region" description="Basic and acidic residues" evidence="1">
    <location>
        <begin position="1"/>
        <end position="14"/>
    </location>
</feature>
<accession>A0A427AJI3</accession>
<evidence type="ECO:0000313" key="3">
    <source>
        <dbReference type="Proteomes" id="UP000287651"/>
    </source>
</evidence>
<proteinExistence type="predicted"/>
<reference evidence="2 3" key="1">
    <citation type="journal article" date="2014" name="Agronomy (Basel)">
        <title>A Draft Genome Sequence for Ensete ventricosum, the Drought-Tolerant Tree Against Hunger.</title>
        <authorList>
            <person name="Harrison J."/>
            <person name="Moore K.A."/>
            <person name="Paszkiewicz K."/>
            <person name="Jones T."/>
            <person name="Grant M."/>
            <person name="Ambacheew D."/>
            <person name="Muzemil S."/>
            <person name="Studholme D.J."/>
        </authorList>
    </citation>
    <scope>NUCLEOTIDE SEQUENCE [LARGE SCALE GENOMIC DNA]</scope>
</reference>
<evidence type="ECO:0000256" key="1">
    <source>
        <dbReference type="SAM" id="MobiDB-lite"/>
    </source>
</evidence>
<protein>
    <submittedName>
        <fullName evidence="2">Uncharacterized protein</fullName>
    </submittedName>
</protein>
<sequence>MITPTEEPKLKDTTFESEEKDMKEKPQSVARTFYAPPQILDIDGFIKHQPVTILADTRSSNDLMNDKRKQVTLCGKRENEEKMISTQCLEKLAEISGAAAKPSRLLPTRLHDPRYFHDFIEEWTMMLKVFPDDDLRSTAHDHKKEQEKGIHMTLTAMMSFISMLALPERGNMFVLGADTSRVGIGVTLMQDGLWHKRGVSPKELQSMLMPAHAKKKWPPDKLQNGRKIKDRVFLHL</sequence>
<dbReference type="Proteomes" id="UP000287651">
    <property type="component" value="Unassembled WGS sequence"/>
</dbReference>
<name>A0A427AJI3_ENSVE</name>
<organism evidence="2 3">
    <name type="scientific">Ensete ventricosum</name>
    <name type="common">Abyssinian banana</name>
    <name type="synonym">Musa ensete</name>
    <dbReference type="NCBI Taxonomy" id="4639"/>
    <lineage>
        <taxon>Eukaryota</taxon>
        <taxon>Viridiplantae</taxon>
        <taxon>Streptophyta</taxon>
        <taxon>Embryophyta</taxon>
        <taxon>Tracheophyta</taxon>
        <taxon>Spermatophyta</taxon>
        <taxon>Magnoliopsida</taxon>
        <taxon>Liliopsida</taxon>
        <taxon>Zingiberales</taxon>
        <taxon>Musaceae</taxon>
        <taxon>Ensete</taxon>
    </lineage>
</organism>
<comment type="caution">
    <text evidence="2">The sequence shown here is derived from an EMBL/GenBank/DDBJ whole genome shotgun (WGS) entry which is preliminary data.</text>
</comment>
<feature type="region of interest" description="Disordered" evidence="1">
    <location>
        <begin position="1"/>
        <end position="27"/>
    </location>
</feature>
<dbReference type="EMBL" id="AMZH03002224">
    <property type="protein sequence ID" value="RRT76321.1"/>
    <property type="molecule type" value="Genomic_DNA"/>
</dbReference>
<dbReference type="AlphaFoldDB" id="A0A427AJI3"/>
<gene>
    <name evidence="2" type="ORF">B296_00008716</name>
</gene>
<evidence type="ECO:0000313" key="2">
    <source>
        <dbReference type="EMBL" id="RRT76321.1"/>
    </source>
</evidence>